<dbReference type="GO" id="GO:0003677">
    <property type="term" value="F:DNA binding"/>
    <property type="evidence" value="ECO:0007669"/>
    <property type="project" value="UniProtKB-KW"/>
</dbReference>
<dbReference type="CDD" id="cd00093">
    <property type="entry name" value="HTH_XRE"/>
    <property type="match status" value="1"/>
</dbReference>
<gene>
    <name evidence="2" type="ORF">HMPREF1316_1549</name>
</gene>
<sequence>MRGHMRAERARLGLTAKEVAKAIGVHENALLRWENGLTEPLGDNLIKLSKLYMVSPEYLMEQTKDPHQKVVAK</sequence>
<dbReference type="EMBL" id="AWEZ01000020">
    <property type="protein sequence ID" value="ERL09814.1"/>
    <property type="molecule type" value="Genomic_DNA"/>
</dbReference>
<dbReference type="InterPro" id="IPR010982">
    <property type="entry name" value="Lambda_DNA-bd_dom_sf"/>
</dbReference>
<keyword evidence="2" id="KW-0238">DNA-binding</keyword>
<accession>U2T9W6</accession>
<keyword evidence="3" id="KW-1185">Reference proteome</keyword>
<organism evidence="2 3">
    <name type="scientific">Olsenella profusa F0195</name>
    <dbReference type="NCBI Taxonomy" id="1125712"/>
    <lineage>
        <taxon>Bacteria</taxon>
        <taxon>Bacillati</taxon>
        <taxon>Actinomycetota</taxon>
        <taxon>Coriobacteriia</taxon>
        <taxon>Coriobacteriales</taxon>
        <taxon>Atopobiaceae</taxon>
        <taxon>Olsenella</taxon>
    </lineage>
</organism>
<dbReference type="eggNOG" id="COG1476">
    <property type="taxonomic scope" value="Bacteria"/>
</dbReference>
<dbReference type="Gene3D" id="1.10.260.40">
    <property type="entry name" value="lambda repressor-like DNA-binding domains"/>
    <property type="match status" value="1"/>
</dbReference>
<reference evidence="2 3" key="1">
    <citation type="submission" date="2013-08" db="EMBL/GenBank/DDBJ databases">
        <authorList>
            <person name="Durkin A.S."/>
            <person name="Haft D.R."/>
            <person name="McCorrison J."/>
            <person name="Torralba M."/>
            <person name="Gillis M."/>
            <person name="Haft D.H."/>
            <person name="Methe B."/>
            <person name="Sutton G."/>
            <person name="Nelson K.E."/>
        </authorList>
    </citation>
    <scope>NUCLEOTIDE SEQUENCE [LARGE SCALE GENOMIC DNA]</scope>
    <source>
        <strain evidence="2 3">F0195</strain>
    </source>
</reference>
<protein>
    <submittedName>
        <fullName evidence="2">DNA-binding helix-turn-helix protein</fullName>
    </submittedName>
</protein>
<dbReference type="SMART" id="SM00530">
    <property type="entry name" value="HTH_XRE"/>
    <property type="match status" value="1"/>
</dbReference>
<dbReference type="RefSeq" id="WP_021725442.1">
    <property type="nucleotide sequence ID" value="NZ_AWEZ01000020.1"/>
</dbReference>
<dbReference type="OrthoDB" id="9801008at2"/>
<feature type="domain" description="HTH cro/C1-type" evidence="1">
    <location>
        <begin position="5"/>
        <end position="59"/>
    </location>
</feature>
<dbReference type="InterPro" id="IPR001387">
    <property type="entry name" value="Cro/C1-type_HTH"/>
</dbReference>
<proteinExistence type="predicted"/>
<evidence type="ECO:0000313" key="2">
    <source>
        <dbReference type="EMBL" id="ERL09814.1"/>
    </source>
</evidence>
<dbReference type="Proteomes" id="UP000016638">
    <property type="component" value="Unassembled WGS sequence"/>
</dbReference>
<dbReference type="Pfam" id="PF01381">
    <property type="entry name" value="HTH_3"/>
    <property type="match status" value="1"/>
</dbReference>
<name>U2T9W6_9ACTN</name>
<evidence type="ECO:0000313" key="3">
    <source>
        <dbReference type="Proteomes" id="UP000016638"/>
    </source>
</evidence>
<dbReference type="SUPFAM" id="SSF47413">
    <property type="entry name" value="lambda repressor-like DNA-binding domains"/>
    <property type="match status" value="1"/>
</dbReference>
<evidence type="ECO:0000259" key="1">
    <source>
        <dbReference type="PROSITE" id="PS50943"/>
    </source>
</evidence>
<dbReference type="PROSITE" id="PS50943">
    <property type="entry name" value="HTH_CROC1"/>
    <property type="match status" value="1"/>
</dbReference>
<dbReference type="AlphaFoldDB" id="U2T9W6"/>
<comment type="caution">
    <text evidence="2">The sequence shown here is derived from an EMBL/GenBank/DDBJ whole genome shotgun (WGS) entry which is preliminary data.</text>
</comment>